<dbReference type="EMBL" id="VOHS01000001">
    <property type="protein sequence ID" value="TWW02302.1"/>
    <property type="molecule type" value="Genomic_DNA"/>
</dbReference>
<evidence type="ECO:0000313" key="3">
    <source>
        <dbReference type="EMBL" id="TWW02302.1"/>
    </source>
</evidence>
<proteinExistence type="predicted"/>
<comment type="caution">
    <text evidence="3">The sequence shown here is derived from an EMBL/GenBank/DDBJ whole genome shotgun (WGS) entry which is preliminary data.</text>
</comment>
<keyword evidence="2" id="KW-0732">Signal</keyword>
<gene>
    <name evidence="3" type="ORF">FEF09_00390</name>
</gene>
<dbReference type="AlphaFoldDB" id="A0A5C6LZQ7"/>
<evidence type="ECO:0008006" key="5">
    <source>
        <dbReference type="Google" id="ProtNLM"/>
    </source>
</evidence>
<organism evidence="3 4">
    <name type="scientific">Chitinophaga pinensis</name>
    <dbReference type="NCBI Taxonomy" id="79329"/>
    <lineage>
        <taxon>Bacteria</taxon>
        <taxon>Pseudomonadati</taxon>
        <taxon>Bacteroidota</taxon>
        <taxon>Chitinophagia</taxon>
        <taxon>Chitinophagales</taxon>
        <taxon>Chitinophagaceae</taxon>
        <taxon>Chitinophaga</taxon>
    </lineage>
</organism>
<dbReference type="OrthoDB" id="680953at2"/>
<name>A0A5C6LZQ7_9BACT</name>
<dbReference type="Proteomes" id="UP000318815">
    <property type="component" value="Unassembled WGS sequence"/>
</dbReference>
<accession>A0A5C6LZQ7</accession>
<evidence type="ECO:0000313" key="4">
    <source>
        <dbReference type="Proteomes" id="UP000318815"/>
    </source>
</evidence>
<evidence type="ECO:0000256" key="1">
    <source>
        <dbReference type="SAM" id="MobiDB-lite"/>
    </source>
</evidence>
<sequence length="83" mass="8408">MKKFIIGTTTVLFLAAAVYAQDKSKDHSCCNKSAKEGVACSKAANKKGGACCKQPSKTAALRTAAAKPAKTAQPAPAAKPAGK</sequence>
<keyword evidence="4" id="KW-1185">Reference proteome</keyword>
<reference evidence="3 4" key="1">
    <citation type="submission" date="2019-08" db="EMBL/GenBank/DDBJ databases">
        <title>Whole genome sequencing of chitin degrading bacteria Chitinophaga pinensis YS16.</title>
        <authorList>
            <person name="Singh R.P."/>
            <person name="Manchanda G."/>
            <person name="Maurya I.K."/>
            <person name="Joshi N.K."/>
            <person name="Srivastava A.K."/>
        </authorList>
    </citation>
    <scope>NUCLEOTIDE SEQUENCE [LARGE SCALE GENOMIC DNA]</scope>
    <source>
        <strain evidence="3 4">YS-16</strain>
    </source>
</reference>
<feature type="chain" id="PRO_5022992631" description="Periplasmic protein" evidence="2">
    <location>
        <begin position="21"/>
        <end position="83"/>
    </location>
</feature>
<feature type="signal peptide" evidence="2">
    <location>
        <begin position="1"/>
        <end position="20"/>
    </location>
</feature>
<evidence type="ECO:0000256" key="2">
    <source>
        <dbReference type="SAM" id="SignalP"/>
    </source>
</evidence>
<protein>
    <recommendedName>
        <fullName evidence="5">Periplasmic protein</fullName>
    </recommendedName>
</protein>
<dbReference type="RefSeq" id="WP_146302815.1">
    <property type="nucleotide sequence ID" value="NZ_VOHS01000001.1"/>
</dbReference>
<feature type="region of interest" description="Disordered" evidence="1">
    <location>
        <begin position="63"/>
        <end position="83"/>
    </location>
</feature>